<proteinExistence type="inferred from homology"/>
<dbReference type="SMART" id="SM00984">
    <property type="entry name" value="UDPG_MGDP_dh_C"/>
    <property type="match status" value="1"/>
</dbReference>
<sequence length="425" mass="46325">MRKLEEARIAIVGLGYVGLPLAVEFGKHYETTGFDINAARVDALRAGHDATLEVEPELLAAATHLRFSAQLDDLRDCNVYIVTVPTPIDSAKRPDLTPLVKASETLGKVLKRGDIVVYESTVYPGCTEEVCVPILARVSGLVFNQDFFAGYSPERINPGDKEHRVTSILKVTSGSTPEVADFVDRLYGSIITAGTHKASCIKVAEAAKVIENTQRDLNIALVNDLAILFNKLGIDTLEVLQAAGTKWNFLPFRPGLVGGHCISVDPYYLTHKAQEVGHHPDVILAGRRTNDSMGPYIANEVMRLMVCKGINPVGARVLLLGLAFKENCPDLRNTRVVDIVHALRGYNAEVDVYDPWVSADEAEHEYGIRPVSGPTHGTYDAVVVAVGHQQFVALGEAGIRAFGKADMVLYDVKYVLPREAVDGRL</sequence>
<evidence type="ECO:0000313" key="7">
    <source>
        <dbReference type="Proteomes" id="UP001500657"/>
    </source>
</evidence>
<gene>
    <name evidence="6" type="primary">tviB</name>
    <name evidence="6" type="ORF">GCM10009126_17610</name>
</gene>
<dbReference type="InterPro" id="IPR001732">
    <property type="entry name" value="UDP-Glc/GDP-Man_DH_N"/>
</dbReference>
<name>A0ABP3E7R2_9GAMM</name>
<comment type="caution">
    <text evidence="6">The sequence shown here is derived from an EMBL/GenBank/DDBJ whole genome shotgun (WGS) entry which is preliminary data.</text>
</comment>
<dbReference type="InterPro" id="IPR036220">
    <property type="entry name" value="UDP-Glc/GDP-Man_DH_C_sf"/>
</dbReference>
<dbReference type="InterPro" id="IPR036291">
    <property type="entry name" value="NAD(P)-bd_dom_sf"/>
</dbReference>
<feature type="domain" description="UDP-glucose/GDP-mannose dehydrogenase C-terminal" evidence="5">
    <location>
        <begin position="318"/>
        <end position="418"/>
    </location>
</feature>
<dbReference type="PANTHER" id="PTHR43491:SF2">
    <property type="entry name" value="UDP-N-ACETYL-D-MANNOSAMINE DEHYDROGENASE"/>
    <property type="match status" value="1"/>
</dbReference>
<dbReference type="Proteomes" id="UP001500657">
    <property type="component" value="Unassembled WGS sequence"/>
</dbReference>
<evidence type="ECO:0000256" key="1">
    <source>
        <dbReference type="ARBA" id="ARBA00006601"/>
    </source>
</evidence>
<organism evidence="6 7">
    <name type="scientific">Rhodanobacter caeni</name>
    <dbReference type="NCBI Taxonomy" id="657654"/>
    <lineage>
        <taxon>Bacteria</taxon>
        <taxon>Pseudomonadati</taxon>
        <taxon>Pseudomonadota</taxon>
        <taxon>Gammaproteobacteria</taxon>
        <taxon>Lysobacterales</taxon>
        <taxon>Rhodanobacteraceae</taxon>
        <taxon>Rhodanobacter</taxon>
    </lineage>
</organism>
<dbReference type="InterPro" id="IPR014026">
    <property type="entry name" value="UDP-Glc/GDP-Man_DH_dimer"/>
</dbReference>
<protein>
    <submittedName>
        <fullName evidence="6">Vi polysaccharide biosynthesis UDP-N-acetylglucosamine C-6 dehydrogenase TviB</fullName>
    </submittedName>
</protein>
<dbReference type="InterPro" id="IPR017476">
    <property type="entry name" value="UDP-Glc/GDP-Man"/>
</dbReference>
<dbReference type="Pfam" id="PF00984">
    <property type="entry name" value="UDPG_MGDP_dh"/>
    <property type="match status" value="1"/>
</dbReference>
<evidence type="ECO:0000256" key="4">
    <source>
        <dbReference type="PIRNR" id="PIRNR000124"/>
    </source>
</evidence>
<dbReference type="NCBIfam" id="TIGR03026">
    <property type="entry name" value="NDP-sugDHase"/>
    <property type="match status" value="1"/>
</dbReference>
<evidence type="ECO:0000256" key="2">
    <source>
        <dbReference type="ARBA" id="ARBA00023002"/>
    </source>
</evidence>
<accession>A0ABP3E7R2</accession>
<evidence type="ECO:0000313" key="6">
    <source>
        <dbReference type="EMBL" id="GAA0252796.1"/>
    </source>
</evidence>
<evidence type="ECO:0000259" key="5">
    <source>
        <dbReference type="SMART" id="SM00984"/>
    </source>
</evidence>
<keyword evidence="3" id="KW-0520">NAD</keyword>
<dbReference type="Pfam" id="PF03721">
    <property type="entry name" value="UDPG_MGDP_dh_N"/>
    <property type="match status" value="1"/>
</dbReference>
<dbReference type="PIRSF" id="PIRSF000124">
    <property type="entry name" value="UDPglc_GDPman_dh"/>
    <property type="match status" value="1"/>
</dbReference>
<dbReference type="InterPro" id="IPR028359">
    <property type="entry name" value="UDP_ManNAc/GlcNAc_DH"/>
</dbReference>
<dbReference type="SUPFAM" id="SSF51735">
    <property type="entry name" value="NAD(P)-binding Rossmann-fold domains"/>
    <property type="match status" value="1"/>
</dbReference>
<dbReference type="Gene3D" id="3.40.50.720">
    <property type="entry name" value="NAD(P)-binding Rossmann-like Domain"/>
    <property type="match status" value="2"/>
</dbReference>
<evidence type="ECO:0000256" key="3">
    <source>
        <dbReference type="ARBA" id="ARBA00023027"/>
    </source>
</evidence>
<reference evidence="7" key="1">
    <citation type="journal article" date="2019" name="Int. J. Syst. Evol. Microbiol.">
        <title>The Global Catalogue of Microorganisms (GCM) 10K type strain sequencing project: providing services to taxonomists for standard genome sequencing and annotation.</title>
        <authorList>
            <consortium name="The Broad Institute Genomics Platform"/>
            <consortium name="The Broad Institute Genome Sequencing Center for Infectious Disease"/>
            <person name="Wu L."/>
            <person name="Ma J."/>
        </authorList>
    </citation>
    <scope>NUCLEOTIDE SEQUENCE [LARGE SCALE GENOMIC DNA]</scope>
    <source>
        <strain evidence="7">JCM 16242</strain>
    </source>
</reference>
<dbReference type="EMBL" id="BAAAFO010000003">
    <property type="protein sequence ID" value="GAA0252796.1"/>
    <property type="molecule type" value="Genomic_DNA"/>
</dbReference>
<dbReference type="PANTHER" id="PTHR43491">
    <property type="entry name" value="UDP-N-ACETYL-D-MANNOSAMINE DEHYDROGENASE"/>
    <property type="match status" value="1"/>
</dbReference>
<dbReference type="Pfam" id="PF03720">
    <property type="entry name" value="UDPG_MGDP_dh_C"/>
    <property type="match status" value="1"/>
</dbReference>
<dbReference type="SUPFAM" id="SSF52413">
    <property type="entry name" value="UDP-glucose/GDP-mannose dehydrogenase C-terminal domain"/>
    <property type="match status" value="1"/>
</dbReference>
<dbReference type="RefSeq" id="WP_343882340.1">
    <property type="nucleotide sequence ID" value="NZ_BAAAFO010000003.1"/>
</dbReference>
<dbReference type="InterPro" id="IPR014027">
    <property type="entry name" value="UDP-Glc/GDP-Man_DH_C"/>
</dbReference>
<keyword evidence="2" id="KW-0560">Oxidoreductase</keyword>
<keyword evidence="7" id="KW-1185">Reference proteome</keyword>
<dbReference type="InterPro" id="IPR008927">
    <property type="entry name" value="6-PGluconate_DH-like_C_sf"/>
</dbReference>
<comment type="similarity">
    <text evidence="1 4">Belongs to the UDP-glucose/GDP-mannose dehydrogenase family.</text>
</comment>
<dbReference type="SUPFAM" id="SSF48179">
    <property type="entry name" value="6-phosphogluconate dehydrogenase C-terminal domain-like"/>
    <property type="match status" value="1"/>
</dbReference>
<dbReference type="PIRSF" id="PIRSF500136">
    <property type="entry name" value="UDP_ManNAc_DH"/>
    <property type="match status" value="1"/>
</dbReference>
<dbReference type="NCBIfam" id="NF011729">
    <property type="entry name" value="PRK15182.1"/>
    <property type="match status" value="1"/>
</dbReference>